<name>A0A1H2MAF8_PSEVA</name>
<dbReference type="Proteomes" id="UP000295254">
    <property type="component" value="Unassembled WGS sequence"/>
</dbReference>
<organism evidence="3 4">
    <name type="scientific">Pseudomonas vancouverensis</name>
    <dbReference type="NCBI Taxonomy" id="95300"/>
    <lineage>
        <taxon>Bacteria</taxon>
        <taxon>Pseudomonadati</taxon>
        <taxon>Pseudomonadota</taxon>
        <taxon>Gammaproteobacteria</taxon>
        <taxon>Pseudomonadales</taxon>
        <taxon>Pseudomonadaceae</taxon>
        <taxon>Pseudomonas</taxon>
    </lineage>
</organism>
<evidence type="ECO:0000256" key="1">
    <source>
        <dbReference type="SAM" id="MobiDB-lite"/>
    </source>
</evidence>
<dbReference type="RefSeq" id="WP_093215240.1">
    <property type="nucleotide sequence ID" value="NZ_LT629803.1"/>
</dbReference>
<protein>
    <recommendedName>
        <fullName evidence="2">Dermonecrotic toxin N-terminal domain-containing protein</fullName>
    </recommendedName>
</protein>
<dbReference type="EMBL" id="RRZK01000032">
    <property type="protein sequence ID" value="TDB57673.1"/>
    <property type="molecule type" value="Genomic_DNA"/>
</dbReference>
<feature type="domain" description="Dermonecrotic toxin N-terminal" evidence="2">
    <location>
        <begin position="80"/>
        <end position="209"/>
    </location>
</feature>
<evidence type="ECO:0000313" key="4">
    <source>
        <dbReference type="Proteomes" id="UP000295254"/>
    </source>
</evidence>
<feature type="compositionally biased region" description="Polar residues" evidence="1">
    <location>
        <begin position="243"/>
        <end position="252"/>
    </location>
</feature>
<accession>A0A1H2MAF8</accession>
<proteinExistence type="predicted"/>
<reference evidence="4" key="1">
    <citation type="journal article" date="2019" name="bioRxiv">
        <title>Bacterially produced spermidine induces plant systemic susceptibility to pathogens.</title>
        <authorList>
            <person name="Melnyk R.A."/>
            <person name="Beskrovnaya P.A."/>
            <person name="Liu Z."/>
            <person name="Song Y."/>
            <person name="Haney C.H."/>
        </authorList>
    </citation>
    <scope>NUCLEOTIDE SEQUENCE [LARGE SCALE GENOMIC DNA]</scope>
    <source>
        <strain evidence="4">Dha-51</strain>
    </source>
</reference>
<dbReference type="Pfam" id="PF20178">
    <property type="entry name" value="ToxA_N"/>
    <property type="match status" value="1"/>
</dbReference>
<sequence>MQATPHNPTEPQHPNSHYQPLVDAIPQWLGKAAPTRRQALKNTAPRLTEPLKAASTAQHQMLKLLNEAHLNLQNDVDLRLAHLRDADAFAEPLLKQALIDRFDLDLDVRATFLRLYIPVTVVGWINTGDRSWTVSLLEAALHNFDMNEAQDDAYEADSSFITQPSSTGQFDTLPNIREKLSIPAFIKLCRELDIGTQYKTYLEDNLGLSNPVVDAVLRPKVEQSQKAALKSALQLPAPHWPSRSRSSATCRR</sequence>
<comment type="caution">
    <text evidence="3">The sequence shown here is derived from an EMBL/GenBank/DDBJ whole genome shotgun (WGS) entry which is preliminary data.</text>
</comment>
<feature type="region of interest" description="Disordered" evidence="1">
    <location>
        <begin position="232"/>
        <end position="252"/>
    </location>
</feature>
<evidence type="ECO:0000259" key="2">
    <source>
        <dbReference type="Pfam" id="PF20178"/>
    </source>
</evidence>
<evidence type="ECO:0000313" key="3">
    <source>
        <dbReference type="EMBL" id="TDB57673.1"/>
    </source>
</evidence>
<dbReference type="OrthoDB" id="1467561at2"/>
<gene>
    <name evidence="3" type="ORF">EIY72_25760</name>
</gene>
<dbReference type="AlphaFoldDB" id="A0A1H2MAF8"/>
<dbReference type="InterPro" id="IPR046673">
    <property type="entry name" value="ToxA_N"/>
</dbReference>
<keyword evidence="4" id="KW-1185">Reference proteome</keyword>